<reference evidence="1 2" key="1">
    <citation type="submission" date="2019-07" db="EMBL/GenBank/DDBJ databases">
        <authorList>
            <person name="Huq M.A."/>
        </authorList>
    </citation>
    <scope>NUCLEOTIDE SEQUENCE [LARGE SCALE GENOMIC DNA]</scope>
    <source>
        <strain evidence="1 2">MAH-19</strain>
    </source>
</reference>
<proteinExistence type="predicted"/>
<evidence type="ECO:0000313" key="2">
    <source>
        <dbReference type="Proteomes" id="UP000318733"/>
    </source>
</evidence>
<dbReference type="EMBL" id="VLPK01000001">
    <property type="protein sequence ID" value="TSJ44676.1"/>
    <property type="molecule type" value="Genomic_DNA"/>
</dbReference>
<name>A0A556MXM9_9SPHI</name>
<dbReference type="OrthoDB" id="337615at2"/>
<accession>A0A556MXM9</accession>
<comment type="caution">
    <text evidence="1">The sequence shown here is derived from an EMBL/GenBank/DDBJ whole genome shotgun (WGS) entry which is preliminary data.</text>
</comment>
<keyword evidence="2" id="KW-1185">Reference proteome</keyword>
<protein>
    <submittedName>
        <fullName evidence="1">Uncharacterized protein</fullName>
    </submittedName>
</protein>
<organism evidence="1 2">
    <name type="scientific">Mucilaginibacter corticis</name>
    <dbReference type="NCBI Taxonomy" id="2597670"/>
    <lineage>
        <taxon>Bacteria</taxon>
        <taxon>Pseudomonadati</taxon>
        <taxon>Bacteroidota</taxon>
        <taxon>Sphingobacteriia</taxon>
        <taxon>Sphingobacteriales</taxon>
        <taxon>Sphingobacteriaceae</taxon>
        <taxon>Mucilaginibacter</taxon>
    </lineage>
</organism>
<sequence length="280" mass="29689">MAIFPADNAWNQDVSAAAVDPYSSQIIAQFSTSKLKADFGSGNYDGAPIGIPYDVVCGSQPKVSITFRANANDGNYGDESDPGPYPIPANAAIEGNGVGDSHVIVVDKDNKKLYELYNASLTAGKWQASSGAVFDLSSDKLRPAGWTSADAAGLPIFPGLVRYDEVLKGTIDHAIRFTLQSANVKPAYIAPARHSVSSKGGQFTSLPFGAKIRLKAGFDISGFSATNKVILTALKKYGLILADIGSNMYISGAPDSRWNNDDLQKLGTIPASNFEVVKFN</sequence>
<dbReference type="AlphaFoldDB" id="A0A556MXM9"/>
<dbReference type="Proteomes" id="UP000318733">
    <property type="component" value="Unassembled WGS sequence"/>
</dbReference>
<gene>
    <name evidence="1" type="ORF">FO440_09185</name>
</gene>
<evidence type="ECO:0000313" key="1">
    <source>
        <dbReference type="EMBL" id="TSJ44676.1"/>
    </source>
</evidence>